<evidence type="ECO:0000313" key="6">
    <source>
        <dbReference type="Proteomes" id="UP000245699"/>
    </source>
</evidence>
<dbReference type="AlphaFoldDB" id="A0A2T9Y9X7"/>
<dbReference type="SUPFAM" id="SSF140718">
    <property type="entry name" value="Mediator hinge subcomplex-like"/>
    <property type="match status" value="1"/>
</dbReference>
<protein>
    <submittedName>
        <fullName evidence="5">Uncharacterized protein</fullName>
    </submittedName>
</protein>
<dbReference type="OrthoDB" id="10533491at2759"/>
<evidence type="ECO:0000256" key="1">
    <source>
        <dbReference type="ARBA" id="ARBA00004123"/>
    </source>
</evidence>
<keyword evidence="4" id="KW-0539">Nucleus</keyword>
<accession>A0A2T9Y9X7</accession>
<evidence type="ECO:0000313" key="5">
    <source>
        <dbReference type="EMBL" id="PVU89130.1"/>
    </source>
</evidence>
<keyword evidence="2" id="KW-0805">Transcription regulation</keyword>
<evidence type="ECO:0000256" key="3">
    <source>
        <dbReference type="ARBA" id="ARBA00023163"/>
    </source>
</evidence>
<organism evidence="5 6">
    <name type="scientific">Furculomyces boomerangus</name>
    <dbReference type="NCBI Taxonomy" id="61424"/>
    <lineage>
        <taxon>Eukaryota</taxon>
        <taxon>Fungi</taxon>
        <taxon>Fungi incertae sedis</taxon>
        <taxon>Zoopagomycota</taxon>
        <taxon>Kickxellomycotina</taxon>
        <taxon>Harpellomycetes</taxon>
        <taxon>Harpellales</taxon>
        <taxon>Harpellaceae</taxon>
        <taxon>Furculomyces</taxon>
    </lineage>
</organism>
<sequence length="86" mass="9892">MESEKTQKNDESGWEEISLLDDVAKILSLCESGNDSWKQLSEVMTDWTEKIQKLQSQVSNLPGIHMSINKQKELLAKEEKDLKEKV</sequence>
<dbReference type="GO" id="GO:0016592">
    <property type="term" value="C:mediator complex"/>
    <property type="evidence" value="ECO:0007669"/>
    <property type="project" value="InterPro"/>
</dbReference>
<proteinExistence type="predicted"/>
<keyword evidence="3" id="KW-0804">Transcription</keyword>
<dbReference type="Proteomes" id="UP000245699">
    <property type="component" value="Unassembled WGS sequence"/>
</dbReference>
<comment type="caution">
    <text evidence="5">The sequence shown here is derived from an EMBL/GenBank/DDBJ whole genome shotgun (WGS) entry which is preliminary data.</text>
</comment>
<keyword evidence="6" id="KW-1185">Reference proteome</keyword>
<gene>
    <name evidence="5" type="ORF">BB559_005224</name>
</gene>
<dbReference type="InterPro" id="IPR037212">
    <property type="entry name" value="Med7/Med21-like"/>
</dbReference>
<dbReference type="EMBL" id="MBFT01000571">
    <property type="protein sequence ID" value="PVU89130.1"/>
    <property type="molecule type" value="Genomic_DNA"/>
</dbReference>
<evidence type="ECO:0000256" key="2">
    <source>
        <dbReference type="ARBA" id="ARBA00023015"/>
    </source>
</evidence>
<evidence type="ECO:0000256" key="4">
    <source>
        <dbReference type="ARBA" id="ARBA00023242"/>
    </source>
</evidence>
<comment type="subcellular location">
    <subcellularLocation>
        <location evidence="1">Nucleus</location>
    </subcellularLocation>
</comment>
<reference evidence="5 6" key="1">
    <citation type="journal article" date="2018" name="MBio">
        <title>Comparative Genomics Reveals the Core Gene Toolbox for the Fungus-Insect Symbiosis.</title>
        <authorList>
            <person name="Wang Y."/>
            <person name="Stata M."/>
            <person name="Wang W."/>
            <person name="Stajich J.E."/>
            <person name="White M.M."/>
            <person name="Moncalvo J.M."/>
        </authorList>
    </citation>
    <scope>NUCLEOTIDE SEQUENCE [LARGE SCALE GENOMIC DNA]</scope>
    <source>
        <strain evidence="5 6">AUS-77-4</strain>
    </source>
</reference>
<name>A0A2T9Y9X7_9FUNG</name>